<evidence type="ECO:0000313" key="1">
    <source>
        <dbReference type="EMBL" id="MFC4858754.1"/>
    </source>
</evidence>
<keyword evidence="2" id="KW-1185">Reference proteome</keyword>
<name>A0ABV9SDC8_9PSEU</name>
<comment type="caution">
    <text evidence="1">The sequence shown here is derived from an EMBL/GenBank/DDBJ whole genome shotgun (WGS) entry which is preliminary data.</text>
</comment>
<gene>
    <name evidence="1" type="ORF">ACFPCV_35105</name>
</gene>
<sequence>MTVLLQLLIIAYGEIEGRRRSEADRLAQRSRQVDAALAERRTTARHRTGEPVNALRARYDADTQLYHPAPTDKTA</sequence>
<organism evidence="1 2">
    <name type="scientific">Actinophytocola glycyrrhizae</name>
    <dbReference type="NCBI Taxonomy" id="2044873"/>
    <lineage>
        <taxon>Bacteria</taxon>
        <taxon>Bacillati</taxon>
        <taxon>Actinomycetota</taxon>
        <taxon>Actinomycetes</taxon>
        <taxon>Pseudonocardiales</taxon>
        <taxon>Pseudonocardiaceae</taxon>
    </lineage>
</organism>
<dbReference type="RefSeq" id="WP_378061414.1">
    <property type="nucleotide sequence ID" value="NZ_JBHSIS010000024.1"/>
</dbReference>
<protein>
    <submittedName>
        <fullName evidence="1">Uncharacterized protein</fullName>
    </submittedName>
</protein>
<evidence type="ECO:0000313" key="2">
    <source>
        <dbReference type="Proteomes" id="UP001595859"/>
    </source>
</evidence>
<dbReference type="Proteomes" id="UP001595859">
    <property type="component" value="Unassembled WGS sequence"/>
</dbReference>
<proteinExistence type="predicted"/>
<accession>A0ABV9SDC8</accession>
<reference evidence="2" key="1">
    <citation type="journal article" date="2019" name="Int. J. Syst. Evol. Microbiol.">
        <title>The Global Catalogue of Microorganisms (GCM) 10K type strain sequencing project: providing services to taxonomists for standard genome sequencing and annotation.</title>
        <authorList>
            <consortium name="The Broad Institute Genomics Platform"/>
            <consortium name="The Broad Institute Genome Sequencing Center for Infectious Disease"/>
            <person name="Wu L."/>
            <person name="Ma J."/>
        </authorList>
    </citation>
    <scope>NUCLEOTIDE SEQUENCE [LARGE SCALE GENOMIC DNA]</scope>
    <source>
        <strain evidence="2">ZS-22-S1</strain>
    </source>
</reference>
<dbReference type="EMBL" id="JBHSIS010000024">
    <property type="protein sequence ID" value="MFC4858754.1"/>
    <property type="molecule type" value="Genomic_DNA"/>
</dbReference>